<dbReference type="Pfam" id="PF13692">
    <property type="entry name" value="Glyco_trans_1_4"/>
    <property type="match status" value="1"/>
</dbReference>
<keyword evidence="2" id="KW-1185">Reference proteome</keyword>
<comment type="caution">
    <text evidence="1">The sequence shown here is derived from an EMBL/GenBank/DDBJ whole genome shotgun (WGS) entry which is preliminary data.</text>
</comment>
<organism evidence="1 2">
    <name type="scientific">Patulibacter brassicae</name>
    <dbReference type="NCBI Taxonomy" id="1705717"/>
    <lineage>
        <taxon>Bacteria</taxon>
        <taxon>Bacillati</taxon>
        <taxon>Actinomycetota</taxon>
        <taxon>Thermoleophilia</taxon>
        <taxon>Solirubrobacterales</taxon>
        <taxon>Patulibacteraceae</taxon>
        <taxon>Patulibacter</taxon>
    </lineage>
</organism>
<sequence length="419" mass="45528">MSRPDEEPHAAGWHRAAERIGGVVCLSTADWDAELWTNKQHLMSRLSTAVPVVYVESLGLREPRLSLRDLRRILARLRPGRRPAADVPPDHAAGAPAGARPTVVAPLVVPLHRWRWVRRLNRRLVRRALAAPVAALPRPRVLWAYSPLAIDEVDVDDYDQVLFHCVDDLATVPGVPFAATRDMEARLADRADATFASAPASADRLRPVAGDRVALLPNVADTGLFARALEPGEPPEDLAAIPQPRIVFAGALSDHKIDWALLEAVARAAPDLQLVLIGPVGAEQAMDGHRRLADLPNCHLLGPRPHAALPDYLRAATAAIVPYAVNEHTASVFPMKVWEYLATGVPVVSTSLPAMVDLQPPVRFADDPTAFVAALRQAHRDPVEDRRRSAAAAGHSWEANLERMLAGLADAPTRTEARA</sequence>
<name>A0ABU4VNR5_9ACTN</name>
<dbReference type="PANTHER" id="PTHR12526">
    <property type="entry name" value="GLYCOSYLTRANSFERASE"/>
    <property type="match status" value="1"/>
</dbReference>
<dbReference type="Gene3D" id="3.40.50.2000">
    <property type="entry name" value="Glycogen Phosphorylase B"/>
    <property type="match status" value="1"/>
</dbReference>
<evidence type="ECO:0000313" key="2">
    <source>
        <dbReference type="Proteomes" id="UP001277761"/>
    </source>
</evidence>
<dbReference type="PANTHER" id="PTHR12526:SF600">
    <property type="entry name" value="GLYCOSYL TRANSFERASE GROUP 1"/>
    <property type="match status" value="1"/>
</dbReference>
<accession>A0ABU4VNR5</accession>
<protein>
    <submittedName>
        <fullName evidence="1">Glycosyltransferase</fullName>
        <ecNumber evidence="1">2.4.-.-</ecNumber>
    </submittedName>
</protein>
<dbReference type="EMBL" id="JAXAVX010000015">
    <property type="protein sequence ID" value="MDX8153491.1"/>
    <property type="molecule type" value="Genomic_DNA"/>
</dbReference>
<evidence type="ECO:0000313" key="1">
    <source>
        <dbReference type="EMBL" id="MDX8153491.1"/>
    </source>
</evidence>
<proteinExistence type="predicted"/>
<reference evidence="1 2" key="1">
    <citation type="submission" date="2023-11" db="EMBL/GenBank/DDBJ databases">
        <authorList>
            <person name="Xu M."/>
            <person name="Jiang T."/>
        </authorList>
    </citation>
    <scope>NUCLEOTIDE SEQUENCE [LARGE SCALE GENOMIC DNA]</scope>
    <source>
        <strain evidence="1 2">SD</strain>
    </source>
</reference>
<gene>
    <name evidence="1" type="ORF">SK069_17970</name>
</gene>
<dbReference type="EC" id="2.4.-.-" evidence="1"/>
<dbReference type="GO" id="GO:0016757">
    <property type="term" value="F:glycosyltransferase activity"/>
    <property type="evidence" value="ECO:0007669"/>
    <property type="project" value="UniProtKB-KW"/>
</dbReference>
<dbReference type="SUPFAM" id="SSF53756">
    <property type="entry name" value="UDP-Glycosyltransferase/glycogen phosphorylase"/>
    <property type="match status" value="1"/>
</dbReference>
<keyword evidence="1" id="KW-0808">Transferase</keyword>
<dbReference type="RefSeq" id="WP_319955641.1">
    <property type="nucleotide sequence ID" value="NZ_JAXAVX010000015.1"/>
</dbReference>
<dbReference type="Proteomes" id="UP001277761">
    <property type="component" value="Unassembled WGS sequence"/>
</dbReference>
<keyword evidence="1" id="KW-0328">Glycosyltransferase</keyword>